<dbReference type="CDD" id="cd13778">
    <property type="entry name" value="Aar2_C"/>
    <property type="match status" value="1"/>
</dbReference>
<dbReference type="EMBL" id="KQ098294">
    <property type="protein sequence ID" value="KMS93859.1"/>
    <property type="molecule type" value="Genomic_DNA"/>
</dbReference>
<evidence type="ECO:0000259" key="3">
    <source>
        <dbReference type="Pfam" id="PF20981"/>
    </source>
</evidence>
<gene>
    <name evidence="4" type="ORF">BVRB_027210</name>
</gene>
<dbReference type="InterPro" id="IPR033648">
    <property type="entry name" value="AAR2_C"/>
</dbReference>
<feature type="non-terminal residue" evidence="4">
    <location>
        <position position="1"/>
    </location>
</feature>
<evidence type="ECO:0000259" key="2">
    <source>
        <dbReference type="Pfam" id="PF05282"/>
    </source>
</evidence>
<dbReference type="Gramene" id="KMS93859">
    <property type="protein sequence ID" value="KMS93859"/>
    <property type="gene ID" value="BVRB_027210"/>
</dbReference>
<dbReference type="GO" id="GO:0000244">
    <property type="term" value="P:spliceosomal tri-snRNP complex assembly"/>
    <property type="evidence" value="ECO:0007669"/>
    <property type="project" value="TreeGrafter"/>
</dbReference>
<sequence length="231" mass="25913">GERFQGITGIPAGPHYLYYSAPDHGAGNAISSGRFLYFDANDDVWVGEWNPETEEILPVSDRDQALRYCHGVKAHDFTLNLGRYPEEMSLEWATLSLHISRSCMLRLSPIGSVIRPTQAPDAVGLNSDSACKTYYTELEIGMSHGDPVQVTADNLDKSRLLEKVVELRLGGDYDAVLGELQFAFIAFMLGQSYEGFVQWKKLVLILCSCEAAMWDQRLFFDKFVGMSVLWK</sequence>
<reference evidence="4 5" key="1">
    <citation type="journal article" date="2014" name="Nature">
        <title>The genome of the recently domesticated crop plant sugar beet (Beta vulgaris).</title>
        <authorList>
            <person name="Dohm J.C."/>
            <person name="Minoche A.E."/>
            <person name="Holtgrawe D."/>
            <person name="Capella-Gutierrez S."/>
            <person name="Zakrzewski F."/>
            <person name="Tafer H."/>
            <person name="Rupp O."/>
            <person name="Sorensen T.R."/>
            <person name="Stracke R."/>
            <person name="Reinhardt R."/>
            <person name="Goesmann A."/>
            <person name="Kraft T."/>
            <person name="Schulz B."/>
            <person name="Stadler P.F."/>
            <person name="Schmidt T."/>
            <person name="Gabaldon T."/>
            <person name="Lehrach H."/>
            <person name="Weisshaar B."/>
            <person name="Himmelbauer H."/>
        </authorList>
    </citation>
    <scope>NUCLEOTIDE SEQUENCE [LARGE SCALE GENOMIC DNA]</scope>
    <source>
        <tissue evidence="4">Taproot</tissue>
    </source>
</reference>
<feature type="domain" description="AAR2 N-terminal" evidence="3">
    <location>
        <begin position="1"/>
        <end position="109"/>
    </location>
</feature>
<dbReference type="Gene3D" id="1.25.40.550">
    <property type="entry name" value="Aar2, C-terminal domain-like"/>
    <property type="match status" value="1"/>
</dbReference>
<dbReference type="InterPro" id="IPR038514">
    <property type="entry name" value="AAR2_C_sf"/>
</dbReference>
<name>A0A0J8AYG4_BETVV</name>
<evidence type="ECO:0000256" key="1">
    <source>
        <dbReference type="ARBA" id="ARBA00006281"/>
    </source>
</evidence>
<dbReference type="CDD" id="cd13777">
    <property type="entry name" value="Aar2_N"/>
    <property type="match status" value="1"/>
</dbReference>
<evidence type="ECO:0000313" key="5">
    <source>
        <dbReference type="Proteomes" id="UP000035740"/>
    </source>
</evidence>
<dbReference type="eggNOG" id="KOG3937">
    <property type="taxonomic scope" value="Eukaryota"/>
</dbReference>
<dbReference type="Pfam" id="PF05282">
    <property type="entry name" value="AAR2"/>
    <property type="match status" value="1"/>
</dbReference>
<dbReference type="Pfam" id="PF20981">
    <property type="entry name" value="AAR2_1st"/>
    <property type="match status" value="1"/>
</dbReference>
<feature type="domain" description="AAR2 C-terminal" evidence="2">
    <location>
        <begin position="147"/>
        <end position="225"/>
    </location>
</feature>
<keyword evidence="5" id="KW-1185">Reference proteome</keyword>
<dbReference type="AlphaFoldDB" id="A0A0J8AYG4"/>
<protein>
    <recommendedName>
        <fullName evidence="6">AAR2 splicing factor homolog</fullName>
    </recommendedName>
</protein>
<evidence type="ECO:0008006" key="6">
    <source>
        <dbReference type="Google" id="ProtNLM"/>
    </source>
</evidence>
<dbReference type="Gene3D" id="2.60.34.20">
    <property type="match status" value="1"/>
</dbReference>
<dbReference type="Proteomes" id="UP000035740">
    <property type="component" value="Unassembled WGS sequence"/>
</dbReference>
<accession>A0A0J8AYG4</accession>
<comment type="similarity">
    <text evidence="1">Belongs to the AAR2 family.</text>
</comment>
<proteinExistence type="inferred from homology"/>
<dbReference type="InterPro" id="IPR038516">
    <property type="entry name" value="AAR2_N_sf"/>
</dbReference>
<evidence type="ECO:0000313" key="4">
    <source>
        <dbReference type="EMBL" id="KMS93859.1"/>
    </source>
</evidence>
<dbReference type="OrthoDB" id="201752at2759"/>
<organism evidence="4 5">
    <name type="scientific">Beta vulgaris subsp. vulgaris</name>
    <name type="common">Beet</name>
    <dbReference type="NCBI Taxonomy" id="3555"/>
    <lineage>
        <taxon>Eukaryota</taxon>
        <taxon>Viridiplantae</taxon>
        <taxon>Streptophyta</taxon>
        <taxon>Embryophyta</taxon>
        <taxon>Tracheophyta</taxon>
        <taxon>Spermatophyta</taxon>
        <taxon>Magnoliopsida</taxon>
        <taxon>eudicotyledons</taxon>
        <taxon>Gunneridae</taxon>
        <taxon>Pentapetalae</taxon>
        <taxon>Caryophyllales</taxon>
        <taxon>Chenopodiaceae</taxon>
        <taxon>Betoideae</taxon>
        <taxon>Beta</taxon>
    </lineage>
</organism>
<dbReference type="InterPro" id="IPR007946">
    <property type="entry name" value="AAR2"/>
</dbReference>
<dbReference type="PANTHER" id="PTHR12689:SF4">
    <property type="entry name" value="PROTEIN AAR2 HOMOLOG"/>
    <property type="match status" value="1"/>
</dbReference>
<dbReference type="PANTHER" id="PTHR12689">
    <property type="entry name" value="A1 CISTRON SPLICING FACTOR AAR2-RELATED"/>
    <property type="match status" value="1"/>
</dbReference>
<dbReference type="InterPro" id="IPR033647">
    <property type="entry name" value="Aar2_N"/>
</dbReference>